<dbReference type="AlphaFoldDB" id="A0A345EC18"/>
<accession>A0A345EC18</accession>
<sequence>MSDGDGEKRTIERDCIECGKTIEITVYEDNTYQGGHYFGEFTVPDEDSDGEYKQTGERVGHNVVKWTGDEDSYEYWECDDCYCSPDQ</sequence>
<evidence type="ECO:0000313" key="2">
    <source>
        <dbReference type="Proteomes" id="UP000252985"/>
    </source>
</evidence>
<dbReference type="RefSeq" id="WP_114605586.1">
    <property type="nucleotide sequence ID" value="NZ_CP031148.1"/>
</dbReference>
<evidence type="ECO:0000313" key="1">
    <source>
        <dbReference type="EMBL" id="AXG09740.1"/>
    </source>
</evidence>
<protein>
    <submittedName>
        <fullName evidence="1">Uncharacterized protein</fullName>
    </submittedName>
</protein>
<dbReference type="KEGG" id="haq:DU484_07625"/>
<dbReference type="GeneID" id="37286837"/>
<dbReference type="EMBL" id="CP031148">
    <property type="protein sequence ID" value="AXG09740.1"/>
    <property type="molecule type" value="Genomic_DNA"/>
</dbReference>
<gene>
    <name evidence="1" type="ORF">DU484_07625</name>
</gene>
<dbReference type="Proteomes" id="UP000252985">
    <property type="component" value="Chromosome"/>
</dbReference>
<proteinExistence type="predicted"/>
<organism evidence="1 2">
    <name type="scientific">Haloplanus rubicundus</name>
    <dbReference type="NCBI Taxonomy" id="1547898"/>
    <lineage>
        <taxon>Archaea</taxon>
        <taxon>Methanobacteriati</taxon>
        <taxon>Methanobacteriota</taxon>
        <taxon>Stenosarchaea group</taxon>
        <taxon>Halobacteria</taxon>
        <taxon>Halobacteriales</taxon>
        <taxon>Haloferacaceae</taxon>
        <taxon>Haloplanus</taxon>
    </lineage>
</organism>
<name>A0A345EC18_9EURY</name>
<reference evidence="1 2" key="1">
    <citation type="submission" date="2018-07" db="EMBL/GenBank/DDBJ databases">
        <title>Genome sequences of Haloplanus sp. CBA1112.</title>
        <authorList>
            <person name="Kim Y.B."/>
            <person name="Roh S.W."/>
        </authorList>
    </citation>
    <scope>NUCLEOTIDE SEQUENCE [LARGE SCALE GENOMIC DNA]</scope>
    <source>
        <strain evidence="1 2">CBA1112</strain>
    </source>
</reference>